<dbReference type="Proteomes" id="UP001199915">
    <property type="component" value="Unassembled WGS sequence"/>
</dbReference>
<dbReference type="InterPro" id="IPR006318">
    <property type="entry name" value="PTS_EI-like"/>
</dbReference>
<evidence type="ECO:0000256" key="11">
    <source>
        <dbReference type="ARBA" id="ARBA00022679"/>
    </source>
</evidence>
<feature type="domain" description="PEP-utilising enzyme mobile" evidence="21">
    <location>
        <begin position="153"/>
        <end position="224"/>
    </location>
</feature>
<feature type="binding site" evidence="19">
    <location>
        <begin position="452"/>
        <end position="453"/>
    </location>
    <ligand>
        <name>phosphoenolpyruvate</name>
        <dbReference type="ChEBI" id="CHEBI:58702"/>
    </ligand>
</feature>
<evidence type="ECO:0000313" key="25">
    <source>
        <dbReference type="Proteomes" id="UP001199915"/>
    </source>
</evidence>
<dbReference type="PANTHER" id="PTHR46244:SF3">
    <property type="entry name" value="PHOSPHOENOLPYRUVATE-PROTEIN PHOSPHOTRANSFERASE"/>
    <property type="match status" value="1"/>
</dbReference>
<dbReference type="InterPro" id="IPR036618">
    <property type="entry name" value="PtsI_HPr-bd_sf"/>
</dbReference>
<evidence type="ECO:0000256" key="15">
    <source>
        <dbReference type="ARBA" id="ARBA00022842"/>
    </source>
</evidence>
<evidence type="ECO:0000256" key="18">
    <source>
        <dbReference type="PIRSR" id="PIRSR000732-1"/>
    </source>
</evidence>
<keyword evidence="14 17" id="KW-0418">Kinase</keyword>
<evidence type="ECO:0000256" key="1">
    <source>
        <dbReference type="ARBA" id="ARBA00000683"/>
    </source>
</evidence>
<keyword evidence="8 17" id="KW-0813">Transport</keyword>
<evidence type="ECO:0000256" key="3">
    <source>
        <dbReference type="ARBA" id="ARBA00002728"/>
    </source>
</evidence>
<dbReference type="PANTHER" id="PTHR46244">
    <property type="entry name" value="PHOSPHOENOLPYRUVATE-PROTEIN PHOSPHOTRANSFERASE"/>
    <property type="match status" value="1"/>
</dbReference>
<evidence type="ECO:0000256" key="20">
    <source>
        <dbReference type="PIRSR" id="PIRSR000732-3"/>
    </source>
</evidence>
<comment type="cofactor">
    <cofactor evidence="2 17 20">
        <name>Mg(2+)</name>
        <dbReference type="ChEBI" id="CHEBI:18420"/>
    </cofactor>
</comment>
<dbReference type="PRINTS" id="PR01736">
    <property type="entry name" value="PHPHTRNFRASE"/>
</dbReference>
<dbReference type="PIRSF" id="PIRSF000732">
    <property type="entry name" value="PTS_enzyme_I"/>
    <property type="match status" value="1"/>
</dbReference>
<dbReference type="InterPro" id="IPR008279">
    <property type="entry name" value="PEP-util_enz_mobile_dom"/>
</dbReference>
<dbReference type="SUPFAM" id="SSF52009">
    <property type="entry name" value="Phosphohistidine domain"/>
    <property type="match status" value="1"/>
</dbReference>
<keyword evidence="15 17" id="KW-0460">Magnesium</keyword>
<keyword evidence="12 17" id="KW-0598">Phosphotransferase system</keyword>
<comment type="caution">
    <text evidence="24">The sequence shown here is derived from an EMBL/GenBank/DDBJ whole genome shotgun (WGS) entry which is preliminary data.</text>
</comment>
<gene>
    <name evidence="24" type="primary">ptsP</name>
    <name evidence="24" type="ORF">L0N21_02085</name>
</gene>
<dbReference type="InterPro" id="IPR000121">
    <property type="entry name" value="PEP_util_C"/>
</dbReference>
<feature type="active site" description="Tele-phosphohistidine intermediate" evidence="18">
    <location>
        <position position="188"/>
    </location>
</feature>
<dbReference type="Pfam" id="PF02896">
    <property type="entry name" value="PEP-utilizers_C"/>
    <property type="match status" value="1"/>
</dbReference>
<accession>A0AAE3JS09</accession>
<dbReference type="InterPro" id="IPR036637">
    <property type="entry name" value="Phosphohistidine_dom_sf"/>
</dbReference>
<dbReference type="InterPro" id="IPR023151">
    <property type="entry name" value="PEP_util_CS"/>
</dbReference>
<evidence type="ECO:0000256" key="19">
    <source>
        <dbReference type="PIRSR" id="PIRSR000732-2"/>
    </source>
</evidence>
<dbReference type="InterPro" id="IPR008731">
    <property type="entry name" value="PTS_EIN"/>
</dbReference>
<dbReference type="Gene3D" id="1.10.274.10">
    <property type="entry name" value="PtsI, HPr-binding domain"/>
    <property type="match status" value="1"/>
</dbReference>
<dbReference type="InterPro" id="IPR015813">
    <property type="entry name" value="Pyrv/PenolPyrv_kinase-like_dom"/>
</dbReference>
<dbReference type="GO" id="GO:0005737">
    <property type="term" value="C:cytoplasm"/>
    <property type="evidence" value="ECO:0007669"/>
    <property type="project" value="UniProtKB-SubCell"/>
</dbReference>
<evidence type="ECO:0000259" key="23">
    <source>
        <dbReference type="Pfam" id="PF05524"/>
    </source>
</evidence>
<feature type="binding site" evidence="19">
    <location>
        <position position="463"/>
    </location>
    <ligand>
        <name>phosphoenolpyruvate</name>
        <dbReference type="ChEBI" id="CHEBI:58702"/>
    </ligand>
</feature>
<keyword evidence="9 17" id="KW-0963">Cytoplasm</keyword>
<evidence type="ECO:0000256" key="12">
    <source>
        <dbReference type="ARBA" id="ARBA00022683"/>
    </source>
</evidence>
<evidence type="ECO:0000256" key="7">
    <source>
        <dbReference type="ARBA" id="ARBA00016544"/>
    </source>
</evidence>
<dbReference type="Gene3D" id="3.50.30.10">
    <property type="entry name" value="Phosphohistidine domain"/>
    <property type="match status" value="1"/>
</dbReference>
<dbReference type="AlphaFoldDB" id="A0AAE3JS09"/>
<evidence type="ECO:0000256" key="16">
    <source>
        <dbReference type="ARBA" id="ARBA00033235"/>
    </source>
</evidence>
<comment type="subcellular location">
    <subcellularLocation>
        <location evidence="4 17">Cytoplasm</location>
    </subcellularLocation>
</comment>
<dbReference type="EC" id="2.7.3.9" evidence="6 17"/>
<evidence type="ECO:0000259" key="21">
    <source>
        <dbReference type="Pfam" id="PF00391"/>
    </source>
</evidence>
<evidence type="ECO:0000256" key="13">
    <source>
        <dbReference type="ARBA" id="ARBA00022723"/>
    </source>
</evidence>
<protein>
    <recommendedName>
        <fullName evidence="7 17">Phosphoenolpyruvate-protein phosphotransferase</fullName>
        <ecNumber evidence="6 17">2.7.3.9</ecNumber>
    </recommendedName>
    <alternativeName>
        <fullName evidence="16 17">Phosphotransferase system, enzyme I</fullName>
    </alternativeName>
</protein>
<comment type="catalytic activity">
    <reaction evidence="1 17">
        <text>L-histidyl-[protein] + phosphoenolpyruvate = N(pros)-phospho-L-histidyl-[protein] + pyruvate</text>
        <dbReference type="Rhea" id="RHEA:23880"/>
        <dbReference type="Rhea" id="RHEA-COMP:9745"/>
        <dbReference type="Rhea" id="RHEA-COMP:9746"/>
        <dbReference type="ChEBI" id="CHEBI:15361"/>
        <dbReference type="ChEBI" id="CHEBI:29979"/>
        <dbReference type="ChEBI" id="CHEBI:58702"/>
        <dbReference type="ChEBI" id="CHEBI:64837"/>
        <dbReference type="EC" id="2.7.3.9"/>
    </reaction>
</comment>
<evidence type="ECO:0000256" key="2">
    <source>
        <dbReference type="ARBA" id="ARBA00001946"/>
    </source>
</evidence>
<name>A0AAE3JS09_9FIRM</name>
<evidence type="ECO:0000256" key="14">
    <source>
        <dbReference type="ARBA" id="ARBA00022777"/>
    </source>
</evidence>
<dbReference type="Gene3D" id="3.20.20.60">
    <property type="entry name" value="Phosphoenolpyruvate-binding domains"/>
    <property type="match status" value="1"/>
</dbReference>
<dbReference type="InterPro" id="IPR024692">
    <property type="entry name" value="PTS_EI"/>
</dbReference>
<reference evidence="24" key="1">
    <citation type="submission" date="2022-01" db="EMBL/GenBank/DDBJ databases">
        <title>Collection of gut derived symbiotic bacterial strains cultured from healthy donors.</title>
        <authorList>
            <person name="Lin H."/>
            <person name="Kohout C."/>
            <person name="Waligurski E."/>
            <person name="Pamer E.G."/>
        </authorList>
    </citation>
    <scope>NUCLEOTIDE SEQUENCE</scope>
    <source>
        <strain evidence="24">DFI.5.49</strain>
    </source>
</reference>
<dbReference type="RefSeq" id="WP_238032776.1">
    <property type="nucleotide sequence ID" value="NZ_JAKNFS010000003.1"/>
</dbReference>
<evidence type="ECO:0000259" key="22">
    <source>
        <dbReference type="Pfam" id="PF02896"/>
    </source>
</evidence>
<evidence type="ECO:0000256" key="9">
    <source>
        <dbReference type="ARBA" id="ARBA00022490"/>
    </source>
</evidence>
<dbReference type="GO" id="GO:0016301">
    <property type="term" value="F:kinase activity"/>
    <property type="evidence" value="ECO:0007669"/>
    <property type="project" value="UniProtKB-KW"/>
</dbReference>
<dbReference type="PROSITE" id="PS00742">
    <property type="entry name" value="PEP_ENZYMES_2"/>
    <property type="match status" value="1"/>
</dbReference>
<dbReference type="GO" id="GO:0009401">
    <property type="term" value="P:phosphoenolpyruvate-dependent sugar phosphotransferase system"/>
    <property type="evidence" value="ECO:0007669"/>
    <property type="project" value="UniProtKB-KW"/>
</dbReference>
<dbReference type="Pfam" id="PF00391">
    <property type="entry name" value="PEP-utilizers"/>
    <property type="match status" value="1"/>
</dbReference>
<keyword evidence="11 17" id="KW-0808">Transferase</keyword>
<feature type="binding site" evidence="20">
    <location>
        <position position="429"/>
    </location>
    <ligand>
        <name>Mg(2+)</name>
        <dbReference type="ChEBI" id="CHEBI:18420"/>
    </ligand>
</feature>
<evidence type="ECO:0000256" key="6">
    <source>
        <dbReference type="ARBA" id="ARBA00012232"/>
    </source>
</evidence>
<keyword evidence="13 17" id="KW-0479">Metal-binding</keyword>
<dbReference type="InterPro" id="IPR040442">
    <property type="entry name" value="Pyrv_kinase-like_dom_sf"/>
</dbReference>
<evidence type="ECO:0000256" key="5">
    <source>
        <dbReference type="ARBA" id="ARBA00007837"/>
    </source>
</evidence>
<dbReference type="EMBL" id="JAKNFS010000003">
    <property type="protein sequence ID" value="MCG4764314.1"/>
    <property type="molecule type" value="Genomic_DNA"/>
</dbReference>
<dbReference type="SUPFAM" id="SSF47831">
    <property type="entry name" value="Enzyme I of the PEP:sugar phosphotransferase system HPr-binding (sub)domain"/>
    <property type="match status" value="1"/>
</dbReference>
<dbReference type="GO" id="GO:0008965">
    <property type="term" value="F:phosphoenolpyruvate-protein phosphotransferase activity"/>
    <property type="evidence" value="ECO:0007669"/>
    <property type="project" value="UniProtKB-EC"/>
</dbReference>
<dbReference type="GO" id="GO:0046872">
    <property type="term" value="F:metal ion binding"/>
    <property type="evidence" value="ECO:0007669"/>
    <property type="project" value="UniProtKB-KW"/>
</dbReference>
<dbReference type="InterPro" id="IPR050499">
    <property type="entry name" value="PEP-utilizing_PTS_enzyme"/>
</dbReference>
<feature type="active site" description="Proton donor" evidence="18">
    <location>
        <position position="500"/>
    </location>
</feature>
<feature type="binding site" evidence="19">
    <location>
        <position position="295"/>
    </location>
    <ligand>
        <name>phosphoenolpyruvate</name>
        <dbReference type="ChEBI" id="CHEBI:58702"/>
    </ligand>
</feature>
<comment type="function">
    <text evidence="3 17">General (non sugar-specific) component of the phosphoenolpyruvate-dependent sugar phosphotransferase system (sugar PTS). This major carbohydrate active-transport system catalyzes the phosphorylation of incoming sugar substrates concomitantly with their translocation across the cell membrane. Enzyme I transfers the phosphoryl group from phosphoenolpyruvate (PEP) to the phosphoryl carrier protein (HPr).</text>
</comment>
<keyword evidence="10 17" id="KW-0762">Sugar transport</keyword>
<dbReference type="Pfam" id="PF05524">
    <property type="entry name" value="PEP-utilisers_N"/>
    <property type="match status" value="1"/>
</dbReference>
<dbReference type="SUPFAM" id="SSF51621">
    <property type="entry name" value="Phosphoenolpyruvate/pyruvate domain"/>
    <property type="match status" value="1"/>
</dbReference>
<feature type="binding site" evidence="20">
    <location>
        <position position="453"/>
    </location>
    <ligand>
        <name>Mg(2+)</name>
        <dbReference type="ChEBI" id="CHEBI:18420"/>
    </ligand>
</feature>
<evidence type="ECO:0000313" key="24">
    <source>
        <dbReference type="EMBL" id="MCG4764314.1"/>
    </source>
</evidence>
<evidence type="ECO:0000256" key="17">
    <source>
        <dbReference type="PIRNR" id="PIRNR000732"/>
    </source>
</evidence>
<comment type="similarity">
    <text evidence="5 17">Belongs to the PEP-utilizing enzyme family.</text>
</comment>
<evidence type="ECO:0000256" key="4">
    <source>
        <dbReference type="ARBA" id="ARBA00004496"/>
    </source>
</evidence>
<dbReference type="NCBIfam" id="TIGR01417">
    <property type="entry name" value="PTS_I_fam"/>
    <property type="match status" value="1"/>
</dbReference>
<sequence>MQIYQGKSVFSGIAIGKIRVYKKNERQVKRVKVENSDAEMARFEEAKAKGIAQLSVLYEKACKEVGEANAAIFEVHQMMMEDDGYNESVENIIKSQGVNAEYAVATTGDNFAQMFSAMDDDYMRERAADVKDISERLISILNGDDTDASLNDEPAIIVADDLAPSETVQMDKDKVLSFVTVHGSLNSHTAILARTMAIPALVGTPLPLDESVDGKLGIVDGSDGTIYVDPDEEILVAMQKRRAEEEEKKKLLLTLKGKENITLDGQKILLYANIGNIKDLAAVMQNDAGGIGLFRSEFIYLEQDHYPTEEEQFRIYKQAAETMAGKRVIIRTLDIGADKQCNYFEMEKEENPALGCRAIRICLTRPEIFKTQLRALFRASAYGKIAIMYPMITSVGEVRQIKAIVEEVKASLAEQGIEYGNPEQGIMIETPAAAIISDELAKEVDFFSIGTNDLSQYTLAIDRQNTKLDPFFDPHHPAILRMIQMVVENAHKAGIWAGICGELGADQELTKEFLAMGVDELSVSPGSILPLRKIILETNVAEYKAGKKC</sequence>
<feature type="domain" description="PEP-utilising enzyme C-terminal" evidence="22">
    <location>
        <begin position="255"/>
        <end position="538"/>
    </location>
</feature>
<evidence type="ECO:0000256" key="10">
    <source>
        <dbReference type="ARBA" id="ARBA00022597"/>
    </source>
</evidence>
<feature type="binding site" evidence="19">
    <location>
        <position position="331"/>
    </location>
    <ligand>
        <name>phosphoenolpyruvate</name>
        <dbReference type="ChEBI" id="CHEBI:58702"/>
    </ligand>
</feature>
<feature type="domain" description="Phosphotransferase system enzyme I N-terminal" evidence="23">
    <location>
        <begin position="5"/>
        <end position="126"/>
    </location>
</feature>
<organism evidence="24 25">
    <name type="scientific">Fusicatenibacter saccharivorans</name>
    <dbReference type="NCBI Taxonomy" id="1150298"/>
    <lineage>
        <taxon>Bacteria</taxon>
        <taxon>Bacillati</taxon>
        <taxon>Bacillota</taxon>
        <taxon>Clostridia</taxon>
        <taxon>Lachnospirales</taxon>
        <taxon>Lachnospiraceae</taxon>
        <taxon>Fusicatenibacter</taxon>
    </lineage>
</organism>
<proteinExistence type="inferred from homology"/>
<evidence type="ECO:0000256" key="8">
    <source>
        <dbReference type="ARBA" id="ARBA00022448"/>
    </source>
</evidence>